<dbReference type="PANTHER" id="PTHR11908:SF123">
    <property type="entry name" value="ALDEHYDE OXIDOREDUCTASE MOLYBDENUM-BINDING SUBUNIT PAOC"/>
    <property type="match status" value="1"/>
</dbReference>
<sequence>MKLQIEAPTTLVDINHLGLDKIEEMPDGGVRIGAMVRNSDLAADLHIRKNYPLLARALLAGASAQLRNKATTGGNLLQRTRCYYFYDTTKPCNKREPGSGCAALEGFNRIHAILGTSDQCIAVYPSDMAVAMRALDAKVEVADAQGKRTIALADFHTLPGTTPQIENTLNKGEIITGVTLPKAPKGKQIYRKAYDASDVKLDATYKTPDQCHAMMEPHATLALWQDGKIVVYTSNQIPSKTQEALAQTLKMDKENVRIISRYVGGGFGGKLWLSGDAVLAALAAHQLKRPVKVALTRQQIFHVTTHRPATIQRIRLGATQEGKLTAIAHEVWCGDLPDNEFYESAADQTRSLYAAADRLTNHKLATLDLPKADSMRAPGEAVGLLAIEQAMDELAEKLNIDPIDLRVLNEPTEDPEKKVPFSTRNLVGCMREGAKLFGWEKRNPIPKQVRDGNWLVGIGMASAIRGNILSPAKCHVRLILWYFDRTNGFNDIGTGSYTILHK</sequence>
<dbReference type="SUPFAM" id="SSF56176">
    <property type="entry name" value="FAD-binding/transporter-associated domain-like"/>
    <property type="match status" value="1"/>
</dbReference>
<dbReference type="Proteomes" id="UP001497444">
    <property type="component" value="Unassembled WGS sequence"/>
</dbReference>
<dbReference type="InterPro" id="IPR016169">
    <property type="entry name" value="FAD-bd_PCMH_sub2"/>
</dbReference>
<dbReference type="SUPFAM" id="SSF56003">
    <property type="entry name" value="Molybdenum cofactor-binding domain"/>
    <property type="match status" value="1"/>
</dbReference>
<dbReference type="InterPro" id="IPR008274">
    <property type="entry name" value="AldOxase/xan_DH_MoCoBD1"/>
</dbReference>
<dbReference type="InterPro" id="IPR016166">
    <property type="entry name" value="FAD-bd_PCMH"/>
</dbReference>
<dbReference type="Gene3D" id="3.30.465.10">
    <property type="match status" value="2"/>
</dbReference>
<reference evidence="2" key="1">
    <citation type="submission" date="2024-02" db="EMBL/GenBank/DDBJ databases">
        <authorList>
            <consortium name="ELIXIR-Norway"/>
            <consortium name="Elixir Norway"/>
        </authorList>
    </citation>
    <scope>NUCLEOTIDE SEQUENCE</scope>
</reference>
<dbReference type="InterPro" id="IPR036318">
    <property type="entry name" value="FAD-bd_PCMH-like_sf"/>
</dbReference>
<accession>A0ABP0VGG2</accession>
<name>A0ABP0VGG2_9BRYO</name>
<dbReference type="InterPro" id="IPR002346">
    <property type="entry name" value="Mopterin_DH_FAD-bd"/>
</dbReference>
<evidence type="ECO:0000313" key="2">
    <source>
        <dbReference type="EMBL" id="CAK9253536.1"/>
    </source>
</evidence>
<dbReference type="EMBL" id="CAXAQS010000887">
    <property type="protein sequence ID" value="CAK9253536.1"/>
    <property type="molecule type" value="Genomic_DNA"/>
</dbReference>
<feature type="domain" description="FAD-binding PCMH-type" evidence="1">
    <location>
        <begin position="1"/>
        <end position="185"/>
    </location>
</feature>
<organism evidence="2 3">
    <name type="scientific">Sphagnum jensenii</name>
    <dbReference type="NCBI Taxonomy" id="128206"/>
    <lineage>
        <taxon>Eukaryota</taxon>
        <taxon>Viridiplantae</taxon>
        <taxon>Streptophyta</taxon>
        <taxon>Embryophyta</taxon>
        <taxon>Bryophyta</taxon>
        <taxon>Sphagnophytina</taxon>
        <taxon>Sphagnopsida</taxon>
        <taxon>Sphagnales</taxon>
        <taxon>Sphagnaceae</taxon>
        <taxon>Sphagnum</taxon>
    </lineage>
</organism>
<evidence type="ECO:0000259" key="1">
    <source>
        <dbReference type="PROSITE" id="PS51387"/>
    </source>
</evidence>
<dbReference type="Pfam" id="PF02738">
    <property type="entry name" value="MoCoBD_1"/>
    <property type="match status" value="1"/>
</dbReference>
<gene>
    <name evidence="2" type="ORF">CSSPJE1EN1_LOCUS28914</name>
</gene>
<dbReference type="InterPro" id="IPR016208">
    <property type="entry name" value="Ald_Oxase/xanthine_DH-like"/>
</dbReference>
<dbReference type="Gene3D" id="3.30.365.10">
    <property type="entry name" value="Aldehyde oxidase/xanthine dehydrogenase, molybdopterin binding domain"/>
    <property type="match status" value="2"/>
</dbReference>
<dbReference type="InterPro" id="IPR037165">
    <property type="entry name" value="AldOxase/xan_DH_Mopterin-bd_sf"/>
</dbReference>
<keyword evidence="3" id="KW-1185">Reference proteome</keyword>
<dbReference type="Pfam" id="PF00941">
    <property type="entry name" value="FAD_binding_5"/>
    <property type="match status" value="1"/>
</dbReference>
<comment type="caution">
    <text evidence="2">The sequence shown here is derived from an EMBL/GenBank/DDBJ whole genome shotgun (WGS) entry which is preliminary data.</text>
</comment>
<evidence type="ECO:0000313" key="3">
    <source>
        <dbReference type="Proteomes" id="UP001497444"/>
    </source>
</evidence>
<dbReference type="PANTHER" id="PTHR11908">
    <property type="entry name" value="XANTHINE DEHYDROGENASE"/>
    <property type="match status" value="1"/>
</dbReference>
<protein>
    <recommendedName>
        <fullName evidence="1">FAD-binding PCMH-type domain-containing protein</fullName>
    </recommendedName>
</protein>
<proteinExistence type="predicted"/>
<dbReference type="PROSITE" id="PS51387">
    <property type="entry name" value="FAD_PCMH"/>
    <property type="match status" value="1"/>
</dbReference>